<evidence type="ECO:0000313" key="2">
    <source>
        <dbReference type="EMBL" id="XDV72457.1"/>
    </source>
</evidence>
<name>A0AB39YUY2_9MICC</name>
<dbReference type="EMBL" id="CP165735">
    <property type="protein sequence ID" value="XDV72457.1"/>
    <property type="molecule type" value="Genomic_DNA"/>
</dbReference>
<dbReference type="InterPro" id="IPR031325">
    <property type="entry name" value="RHS_repeat"/>
</dbReference>
<evidence type="ECO:0008006" key="3">
    <source>
        <dbReference type="Google" id="ProtNLM"/>
    </source>
</evidence>
<protein>
    <recommendedName>
        <fullName evidence="3">RHS repeat protein</fullName>
    </recommendedName>
</protein>
<dbReference type="Pfam" id="PF05593">
    <property type="entry name" value="RHS_repeat"/>
    <property type="match status" value="1"/>
</dbReference>
<dbReference type="InterPro" id="IPR006530">
    <property type="entry name" value="YD"/>
</dbReference>
<accession>A0AB39YUY2</accession>
<feature type="region of interest" description="Disordered" evidence="1">
    <location>
        <begin position="1"/>
        <end position="21"/>
    </location>
</feature>
<proteinExistence type="predicted"/>
<feature type="compositionally biased region" description="Polar residues" evidence="1">
    <location>
        <begin position="8"/>
        <end position="21"/>
    </location>
</feature>
<organism evidence="2">
    <name type="scientific">Paenarthrobacter sp. AMU7</name>
    <dbReference type="NCBI Taxonomy" id="3162492"/>
    <lineage>
        <taxon>Bacteria</taxon>
        <taxon>Bacillati</taxon>
        <taxon>Actinomycetota</taxon>
        <taxon>Actinomycetes</taxon>
        <taxon>Micrococcales</taxon>
        <taxon>Micrococcaceae</taxon>
        <taxon>Paenarthrobacter</taxon>
    </lineage>
</organism>
<dbReference type="AlphaFoldDB" id="A0AB39YUY2"/>
<evidence type="ECO:0000256" key="1">
    <source>
        <dbReference type="SAM" id="MobiDB-lite"/>
    </source>
</evidence>
<dbReference type="NCBIfam" id="TIGR01643">
    <property type="entry name" value="YD_repeat_2x"/>
    <property type="match status" value="1"/>
</dbReference>
<dbReference type="RefSeq" id="WP_369746034.1">
    <property type="nucleotide sequence ID" value="NZ_CP165735.1"/>
</dbReference>
<sequence>MIRKETRSNSLHPDGRTTTWTYDTAGREATTAVDGALIAAIERDPTRRRVVITDHCRATGLRHHRQPQRVGVGVGVGVGVRRRWAASPRNHPHRGPNV</sequence>
<gene>
    <name evidence="2" type="ORF">ABQM86_04570</name>
</gene>
<reference evidence="2" key="1">
    <citation type="submission" date="2024-07" db="EMBL/GenBank/DDBJ databases">
        <authorList>
            <person name="Li J."/>
            <person name="Wei H."/>
            <person name="Ma J."/>
        </authorList>
    </citation>
    <scope>NUCLEOTIDE SEQUENCE</scope>
    <source>
        <strain evidence="2">AMU7</strain>
    </source>
</reference>